<gene>
    <name evidence="3" type="ORF">H6G24_13045</name>
</gene>
<dbReference type="EMBL" id="JACJQH010000018">
    <property type="protein sequence ID" value="MBD2196415.1"/>
    <property type="molecule type" value="Genomic_DNA"/>
</dbReference>
<evidence type="ECO:0000259" key="1">
    <source>
        <dbReference type="Pfam" id="PF04754"/>
    </source>
</evidence>
<sequence length="317" mass="37331">MTDNNDNKNLNPATEYDSPWKDILQTYFSEFMQFFFPNAYNEIDWRQQPEFLDKELQEVVADAEIGRRFADKLVKVYLQNGQETWVLIHVEVQSQEEADFAARMYTYNYRIYDRYKKSVASLAILGDEKANWRPEQFGYSLFGCRLNFQFPIIKLIDYQSRLSELDNDNNPFATVVMAHLAALNTRNDRNNRKQQKLALVQRLYEKGFEEQDVINLIGFVDWMLTLPPNLEAEFKLEIQQIEARRRMKYVTSFERIAKLEEALSLVTRLLNRRLGNVDEALLEQVRSLTINELETLAEDLLDFTSMADLTNWLSARG</sequence>
<reference evidence="3 4" key="1">
    <citation type="journal article" date="2020" name="ISME J.">
        <title>Comparative genomics reveals insights into cyanobacterial evolution and habitat adaptation.</title>
        <authorList>
            <person name="Chen M.Y."/>
            <person name="Teng W.K."/>
            <person name="Zhao L."/>
            <person name="Hu C.X."/>
            <person name="Zhou Y.K."/>
            <person name="Han B.P."/>
            <person name="Song L.R."/>
            <person name="Shu W.S."/>
        </authorList>
    </citation>
    <scope>NUCLEOTIDE SEQUENCE [LARGE SCALE GENOMIC DNA]</scope>
    <source>
        <strain evidence="3 4">FACHB-288</strain>
    </source>
</reference>
<dbReference type="Pfam" id="PF14261">
    <property type="entry name" value="DUF4351"/>
    <property type="match status" value="1"/>
</dbReference>
<dbReference type="Pfam" id="PF04754">
    <property type="entry name" value="Transposase_31"/>
    <property type="match status" value="1"/>
</dbReference>
<keyword evidence="4" id="KW-1185">Reference proteome</keyword>
<dbReference type="InterPro" id="IPR025587">
    <property type="entry name" value="DUF4351"/>
</dbReference>
<dbReference type="InterPro" id="IPR006842">
    <property type="entry name" value="Transposase_31"/>
</dbReference>
<feature type="domain" description="Transposase (putative) YhgA-like" evidence="1">
    <location>
        <begin position="61"/>
        <end position="118"/>
    </location>
</feature>
<protein>
    <submittedName>
        <fullName evidence="3">DUF4351 domain-containing protein</fullName>
    </submittedName>
</protein>
<organism evidence="3 4">
    <name type="scientific">Calothrix parietina FACHB-288</name>
    <dbReference type="NCBI Taxonomy" id="2692896"/>
    <lineage>
        <taxon>Bacteria</taxon>
        <taxon>Bacillati</taxon>
        <taxon>Cyanobacteriota</taxon>
        <taxon>Cyanophyceae</taxon>
        <taxon>Nostocales</taxon>
        <taxon>Calotrichaceae</taxon>
        <taxon>Calothrix</taxon>
    </lineage>
</organism>
<proteinExistence type="predicted"/>
<comment type="caution">
    <text evidence="3">The sequence shown here is derived from an EMBL/GenBank/DDBJ whole genome shotgun (WGS) entry which is preliminary data.</text>
</comment>
<feature type="domain" description="DUF4351" evidence="2">
    <location>
        <begin position="257"/>
        <end position="313"/>
    </location>
</feature>
<evidence type="ECO:0000313" key="3">
    <source>
        <dbReference type="EMBL" id="MBD2196415.1"/>
    </source>
</evidence>
<dbReference type="PANTHER" id="PTHR35586">
    <property type="entry name" value="SLL1691 PROTEIN"/>
    <property type="match status" value="1"/>
</dbReference>
<evidence type="ECO:0000259" key="2">
    <source>
        <dbReference type="Pfam" id="PF14261"/>
    </source>
</evidence>
<dbReference type="Proteomes" id="UP000658514">
    <property type="component" value="Unassembled WGS sequence"/>
</dbReference>
<name>A0ABR8A8U5_9CYAN</name>
<dbReference type="PANTHER" id="PTHR35586:SF1">
    <property type="entry name" value="SLL1691 PROTEIN"/>
    <property type="match status" value="1"/>
</dbReference>
<accession>A0ABR8A8U5</accession>
<dbReference type="RefSeq" id="WP_190540735.1">
    <property type="nucleotide sequence ID" value="NZ_CAWPNO010000049.1"/>
</dbReference>
<evidence type="ECO:0000313" key="4">
    <source>
        <dbReference type="Proteomes" id="UP000658514"/>
    </source>
</evidence>